<keyword evidence="1" id="KW-1133">Transmembrane helix</keyword>
<feature type="transmembrane region" description="Helical" evidence="1">
    <location>
        <begin position="275"/>
        <end position="300"/>
    </location>
</feature>
<evidence type="ECO:0000256" key="1">
    <source>
        <dbReference type="SAM" id="Phobius"/>
    </source>
</evidence>
<protein>
    <submittedName>
        <fullName evidence="2">TIGR00341 family protein</fullName>
    </submittedName>
</protein>
<gene>
    <name evidence="2" type="ORF">SAMN04487948_11957</name>
</gene>
<feature type="transmembrane region" description="Helical" evidence="1">
    <location>
        <begin position="177"/>
        <end position="196"/>
    </location>
</feature>
<dbReference type="PANTHER" id="PTHR20992:SF9">
    <property type="entry name" value="AT15442P-RELATED"/>
    <property type="match status" value="1"/>
</dbReference>
<dbReference type="InterPro" id="IPR005240">
    <property type="entry name" value="DUF389"/>
</dbReference>
<feature type="transmembrane region" description="Helical" evidence="1">
    <location>
        <begin position="321"/>
        <end position="343"/>
    </location>
</feature>
<evidence type="ECO:0000313" key="3">
    <source>
        <dbReference type="Proteomes" id="UP000199126"/>
    </source>
</evidence>
<feature type="transmembrane region" description="Helical" evidence="1">
    <location>
        <begin position="247"/>
        <end position="269"/>
    </location>
</feature>
<dbReference type="PANTHER" id="PTHR20992">
    <property type="entry name" value="AT15442P-RELATED"/>
    <property type="match status" value="1"/>
</dbReference>
<feature type="transmembrane region" description="Helical" evidence="1">
    <location>
        <begin position="143"/>
        <end position="165"/>
    </location>
</feature>
<accession>A0A1H8VTH4</accession>
<keyword evidence="1" id="KW-0472">Membrane</keyword>
<sequence length="433" mass="46294">MARLVFVTVPAGKRDAVLDVLDDEGISYTLTDETSNREYTCAVHFPLPTNAVEPILDRLRETGINDDAITVTVETQTVVSRNYDQIEEQFAEDEDSPEQIAREELQSAAEELVPASMPIYAGMTIVSAIIATAGLLLDSAAVVVGSMVIAPLIGPAMATSVGTVFRDRDLFRDGVKLQIIGAILTIASAALFAILIRTGNLVPPGLDILSISQIRERFRPDVLSLVVALGSGAAGVISLASGLSSALVGVMIAVALVPPAATVGIAIAWGNTALAVGSGVLLLVNVLSINLAALLVLWYMGYRPSEWLRVEQTRKTFVKRIGVLLITILLLSAFLGAVTFSSYQTATAEQSIQNDIQSILNEPVYSEFVLLEAQFEYSENLLAQRPSKVTILIGAPRGEAPPELGDRLNTRIDQIAGRNVAVQVRYLTVQEPG</sequence>
<keyword evidence="1" id="KW-0812">Transmembrane</keyword>
<reference evidence="3" key="1">
    <citation type="submission" date="2016-10" db="EMBL/GenBank/DDBJ databases">
        <authorList>
            <person name="Varghese N."/>
            <person name="Submissions S."/>
        </authorList>
    </citation>
    <scope>NUCLEOTIDE SEQUENCE [LARGE SCALE GENOMIC DNA]</scope>
    <source>
        <strain evidence="3">CGMCC 1.10121</strain>
    </source>
</reference>
<dbReference type="AlphaFoldDB" id="A0A1H8VTH4"/>
<organism evidence="2 3">
    <name type="scientific">Halogranum amylolyticum</name>
    <dbReference type="NCBI Taxonomy" id="660520"/>
    <lineage>
        <taxon>Archaea</taxon>
        <taxon>Methanobacteriati</taxon>
        <taxon>Methanobacteriota</taxon>
        <taxon>Stenosarchaea group</taxon>
        <taxon>Halobacteria</taxon>
        <taxon>Halobacteriales</taxon>
        <taxon>Haloferacaceae</taxon>
    </lineage>
</organism>
<dbReference type="OrthoDB" id="3266at2157"/>
<feature type="transmembrane region" description="Helical" evidence="1">
    <location>
        <begin position="222"/>
        <end position="240"/>
    </location>
</feature>
<proteinExistence type="predicted"/>
<dbReference type="NCBIfam" id="TIGR00341">
    <property type="entry name" value="TIGR00341 family protein"/>
    <property type="match status" value="1"/>
</dbReference>
<feature type="transmembrane region" description="Helical" evidence="1">
    <location>
        <begin position="119"/>
        <end position="137"/>
    </location>
</feature>
<dbReference type="EMBL" id="FODV01000019">
    <property type="protein sequence ID" value="SEP18634.1"/>
    <property type="molecule type" value="Genomic_DNA"/>
</dbReference>
<dbReference type="Proteomes" id="UP000199126">
    <property type="component" value="Unassembled WGS sequence"/>
</dbReference>
<dbReference type="Pfam" id="PF04087">
    <property type="entry name" value="DUF389"/>
    <property type="match status" value="1"/>
</dbReference>
<evidence type="ECO:0000313" key="2">
    <source>
        <dbReference type="EMBL" id="SEP18634.1"/>
    </source>
</evidence>
<dbReference type="RefSeq" id="WP_089827322.1">
    <property type="nucleotide sequence ID" value="NZ_FODV01000019.1"/>
</dbReference>
<name>A0A1H8VTH4_9EURY</name>
<keyword evidence="3" id="KW-1185">Reference proteome</keyword>